<proteinExistence type="predicted"/>
<gene>
    <name evidence="1" type="ORF">RFN29_25795</name>
</gene>
<keyword evidence="2" id="KW-1185">Reference proteome</keyword>
<evidence type="ECO:0000313" key="1">
    <source>
        <dbReference type="EMBL" id="MDX8494975.1"/>
    </source>
</evidence>
<evidence type="ECO:0000313" key="2">
    <source>
        <dbReference type="Proteomes" id="UP001271249"/>
    </source>
</evidence>
<dbReference type="Proteomes" id="UP001271249">
    <property type="component" value="Unassembled WGS sequence"/>
</dbReference>
<protein>
    <submittedName>
        <fullName evidence="1">Uncharacterized protein</fullName>
    </submittedName>
</protein>
<name>A0ABU4Z9L1_9HYPH</name>
<dbReference type="RefSeq" id="WP_320228770.1">
    <property type="nucleotide sequence ID" value="NZ_JAVIJC010000032.1"/>
</dbReference>
<comment type="caution">
    <text evidence="1">The sequence shown here is derived from an EMBL/GenBank/DDBJ whole genome shotgun (WGS) entry which is preliminary data.</text>
</comment>
<sequence length="75" mass="8313">MLPYGVADSAELETLAKVFNDYCKNHRIANEGDREQIAIMVMSLFRRGIEDAEQLSAELERVAKGSQGAGIRKNS</sequence>
<organism evidence="1 2">
    <name type="scientific">Mesorhizobium captivum</name>
    <dbReference type="NCBI Taxonomy" id="3072319"/>
    <lineage>
        <taxon>Bacteria</taxon>
        <taxon>Pseudomonadati</taxon>
        <taxon>Pseudomonadota</taxon>
        <taxon>Alphaproteobacteria</taxon>
        <taxon>Hyphomicrobiales</taxon>
        <taxon>Phyllobacteriaceae</taxon>
        <taxon>Mesorhizobium</taxon>
    </lineage>
</organism>
<reference evidence="1 2" key="1">
    <citation type="submission" date="2023-08" db="EMBL/GenBank/DDBJ databases">
        <title>Implementing the SeqCode for naming new Mesorhizobium species isolated from Vachellia karroo root nodules.</title>
        <authorList>
            <person name="Van Lill M."/>
        </authorList>
    </citation>
    <scope>NUCLEOTIDE SEQUENCE [LARGE SCALE GENOMIC DNA]</scope>
    <source>
        <strain evidence="1 2">VK22B</strain>
    </source>
</reference>
<accession>A0ABU4Z9L1</accession>
<dbReference type="EMBL" id="JAVIJC010000032">
    <property type="protein sequence ID" value="MDX8494975.1"/>
    <property type="molecule type" value="Genomic_DNA"/>
</dbReference>